<evidence type="ECO:0000256" key="7">
    <source>
        <dbReference type="ARBA" id="ARBA00022490"/>
    </source>
</evidence>
<evidence type="ECO:0000256" key="1">
    <source>
        <dbReference type="ARBA" id="ARBA00003202"/>
    </source>
</evidence>
<keyword evidence="9" id="KW-0539">Nucleus</keyword>
<dbReference type="Pfam" id="PF08574">
    <property type="entry name" value="Iwr1"/>
    <property type="match status" value="1"/>
</dbReference>
<evidence type="ECO:0000256" key="10">
    <source>
        <dbReference type="SAM" id="MobiDB-lite"/>
    </source>
</evidence>
<evidence type="ECO:0000313" key="12">
    <source>
        <dbReference type="EMBL" id="EFN55134.1"/>
    </source>
</evidence>
<feature type="region of interest" description="Disordered" evidence="10">
    <location>
        <begin position="30"/>
        <end position="56"/>
    </location>
</feature>
<dbReference type="AlphaFoldDB" id="E1ZFH5"/>
<feature type="compositionally biased region" description="Acidic residues" evidence="10">
    <location>
        <begin position="361"/>
        <end position="374"/>
    </location>
</feature>
<accession>E1ZFH5</accession>
<dbReference type="OrthoDB" id="514752at2759"/>
<feature type="region of interest" description="Disordered" evidence="10">
    <location>
        <begin position="278"/>
        <end position="313"/>
    </location>
</feature>
<dbReference type="InParanoid" id="E1ZFH5"/>
<keyword evidence="8" id="KW-0653">Protein transport</keyword>
<feature type="compositionally biased region" description="Acidic residues" evidence="10">
    <location>
        <begin position="385"/>
        <end position="399"/>
    </location>
</feature>
<evidence type="ECO:0000313" key="13">
    <source>
        <dbReference type="Proteomes" id="UP000008141"/>
    </source>
</evidence>
<evidence type="ECO:0000259" key="11">
    <source>
        <dbReference type="Pfam" id="PF08574"/>
    </source>
</evidence>
<evidence type="ECO:0000256" key="8">
    <source>
        <dbReference type="ARBA" id="ARBA00022927"/>
    </source>
</evidence>
<gene>
    <name evidence="12" type="ORF">CHLNCDRAFT_52455</name>
</gene>
<dbReference type="RefSeq" id="XP_005847236.1">
    <property type="nucleotide sequence ID" value="XM_005847174.1"/>
</dbReference>
<dbReference type="GeneID" id="17354576"/>
<evidence type="ECO:0000256" key="9">
    <source>
        <dbReference type="ARBA" id="ARBA00023242"/>
    </source>
</evidence>
<feature type="compositionally biased region" description="Low complexity" evidence="10">
    <location>
        <begin position="283"/>
        <end position="301"/>
    </location>
</feature>
<dbReference type="eggNOG" id="ENOG502SCFB">
    <property type="taxonomic scope" value="Eukaryota"/>
</dbReference>
<feature type="compositionally biased region" description="Basic residues" evidence="10">
    <location>
        <begin position="234"/>
        <end position="247"/>
    </location>
</feature>
<dbReference type="PANTHER" id="PTHR31196">
    <property type="entry name" value="RNA POLYMERASE II NUCLEAR LOCALIZATION PROTEIN SLC7A6OS-RELATED"/>
    <property type="match status" value="1"/>
</dbReference>
<keyword evidence="7" id="KW-0963">Cytoplasm</keyword>
<comment type="subcellular location">
    <subcellularLocation>
        <location evidence="3">Cytoplasm</location>
    </subcellularLocation>
    <subcellularLocation>
        <location evidence="2">Nucleus</location>
    </subcellularLocation>
</comment>
<protein>
    <recommendedName>
        <fullName evidence="5">Probable RNA polymerase II nuclear localization protein SLC7A6OS</fullName>
    </recommendedName>
</protein>
<comment type="similarity">
    <text evidence="4">Belongs to the IWR1/SLC7A6OS family.</text>
</comment>
<dbReference type="EMBL" id="GL433845">
    <property type="protein sequence ID" value="EFN55134.1"/>
    <property type="molecule type" value="Genomic_DNA"/>
</dbReference>
<dbReference type="PANTHER" id="PTHR31196:SF2">
    <property type="entry name" value="RNA POLYMERASE II NUCLEAR LOCALIZATION PROTEIN SLC7A6OS-RELATED"/>
    <property type="match status" value="1"/>
</dbReference>
<keyword evidence="6" id="KW-0813">Transport</keyword>
<name>E1ZFH5_CHLVA</name>
<dbReference type="GO" id="GO:0015031">
    <property type="term" value="P:protein transport"/>
    <property type="evidence" value="ECO:0007669"/>
    <property type="project" value="UniProtKB-KW"/>
</dbReference>
<sequence length="426" mass="45475">MSGPAAVQDAVPGPPPPECRLRLIRVKRKRGAEAPDDLVVEGLEGPGKRAHTSLSSAMDGLGLEQGEAGDGQPAAGDTDAEHIAAAPQPARRMQRYRKLSTLSAAQLRGIDQMQLYSLLASGHQQQQEGQQQARQRVGVKSTAAAAGAGAGAGAERAVQQLQAGQAARYEHIRRRRGLSAFTITEQSADPLQHLASVYDVVRHEPQAGPAGSEAKATGEQDGVAAAAAQQQHQGRQHQQHQHRRPSRAQRAAQQYDEGTLLCNYLPMIREYLQAQGRQLPDPAAQQAGQGAAGGSQEAPAGMEEDGGSGSDGEYVYDLYAVVDDVPEGQAQEEGWWELHTSGHAPMVQILDDDSWVVLEQSDAEDSDADSEDSNAEGFYAHDYPDEASDLDSSDDDGYDPEGGTFGGRQRRQHGWDSESYGSSDDG</sequence>
<feature type="region of interest" description="Disordered" evidence="10">
    <location>
        <begin position="206"/>
        <end position="253"/>
    </location>
</feature>
<evidence type="ECO:0000256" key="5">
    <source>
        <dbReference type="ARBA" id="ARBA00017036"/>
    </source>
</evidence>
<keyword evidence="13" id="KW-1185">Reference proteome</keyword>
<dbReference type="InterPro" id="IPR013883">
    <property type="entry name" value="TF_Iwr1_dom"/>
</dbReference>
<reference evidence="12 13" key="1">
    <citation type="journal article" date="2010" name="Plant Cell">
        <title>The Chlorella variabilis NC64A genome reveals adaptation to photosymbiosis, coevolution with viruses, and cryptic sex.</title>
        <authorList>
            <person name="Blanc G."/>
            <person name="Duncan G."/>
            <person name="Agarkova I."/>
            <person name="Borodovsky M."/>
            <person name="Gurnon J."/>
            <person name="Kuo A."/>
            <person name="Lindquist E."/>
            <person name="Lucas S."/>
            <person name="Pangilinan J."/>
            <person name="Polle J."/>
            <person name="Salamov A."/>
            <person name="Terry A."/>
            <person name="Yamada T."/>
            <person name="Dunigan D.D."/>
            <person name="Grigoriev I.V."/>
            <person name="Claverie J.M."/>
            <person name="Van Etten J.L."/>
        </authorList>
    </citation>
    <scope>NUCLEOTIDE SEQUENCE [LARGE SCALE GENOMIC DNA]</scope>
    <source>
        <strain evidence="12 13">NC64A</strain>
    </source>
</reference>
<dbReference type="GO" id="GO:0005634">
    <property type="term" value="C:nucleus"/>
    <property type="evidence" value="ECO:0007669"/>
    <property type="project" value="UniProtKB-SubCell"/>
</dbReference>
<dbReference type="GO" id="GO:0005737">
    <property type="term" value="C:cytoplasm"/>
    <property type="evidence" value="ECO:0007669"/>
    <property type="project" value="UniProtKB-SubCell"/>
</dbReference>
<evidence type="ECO:0000256" key="4">
    <source>
        <dbReference type="ARBA" id="ARBA00010218"/>
    </source>
</evidence>
<proteinExistence type="inferred from homology"/>
<feature type="region of interest" description="Disordered" evidence="10">
    <location>
        <begin position="356"/>
        <end position="426"/>
    </location>
</feature>
<comment type="function">
    <text evidence="1">Directs RNA polymerase II nuclear import.</text>
</comment>
<evidence type="ECO:0000256" key="6">
    <source>
        <dbReference type="ARBA" id="ARBA00022448"/>
    </source>
</evidence>
<dbReference type="InterPro" id="IPR040218">
    <property type="entry name" value="SLC7A6OS"/>
</dbReference>
<organism evidence="13">
    <name type="scientific">Chlorella variabilis</name>
    <name type="common">Green alga</name>
    <dbReference type="NCBI Taxonomy" id="554065"/>
    <lineage>
        <taxon>Eukaryota</taxon>
        <taxon>Viridiplantae</taxon>
        <taxon>Chlorophyta</taxon>
        <taxon>core chlorophytes</taxon>
        <taxon>Trebouxiophyceae</taxon>
        <taxon>Chlorellales</taxon>
        <taxon>Chlorellaceae</taxon>
        <taxon>Chlorella clade</taxon>
        <taxon>Chlorella</taxon>
    </lineage>
</organism>
<dbReference type="KEGG" id="cvr:CHLNCDRAFT_52455"/>
<evidence type="ECO:0000256" key="3">
    <source>
        <dbReference type="ARBA" id="ARBA00004496"/>
    </source>
</evidence>
<dbReference type="Proteomes" id="UP000008141">
    <property type="component" value="Unassembled WGS sequence"/>
</dbReference>
<evidence type="ECO:0000256" key="2">
    <source>
        <dbReference type="ARBA" id="ARBA00004123"/>
    </source>
</evidence>
<feature type="domain" description="Transcription factor Iwr1" evidence="11">
    <location>
        <begin position="313"/>
        <end position="386"/>
    </location>
</feature>
<feature type="compositionally biased region" description="Low complexity" evidence="10">
    <location>
        <begin position="224"/>
        <end position="233"/>
    </location>
</feature>